<dbReference type="Proteomes" id="UP000515240">
    <property type="component" value="Chromosome"/>
</dbReference>
<evidence type="ECO:0000256" key="5">
    <source>
        <dbReference type="ARBA" id="ARBA00023136"/>
    </source>
</evidence>
<proteinExistence type="predicted"/>
<dbReference type="RefSeq" id="WP_182327929.1">
    <property type="nucleotide sequence ID" value="NZ_CP058554.1"/>
</dbReference>
<dbReference type="GO" id="GO:0016757">
    <property type="term" value="F:glycosyltransferase activity"/>
    <property type="evidence" value="ECO:0007669"/>
    <property type="project" value="UniProtKB-KW"/>
</dbReference>
<gene>
    <name evidence="7" type="ORF">HS961_11220</name>
</gene>
<evidence type="ECO:0000256" key="4">
    <source>
        <dbReference type="ARBA" id="ARBA00022679"/>
    </source>
</evidence>
<dbReference type="PANTHER" id="PTHR43646:SF2">
    <property type="entry name" value="GLYCOSYLTRANSFERASE 2-LIKE DOMAIN-CONTAINING PROTEIN"/>
    <property type="match status" value="1"/>
</dbReference>
<dbReference type="AlphaFoldDB" id="A0A7G5EH79"/>
<accession>A0A7G5EH79</accession>
<dbReference type="PANTHER" id="PTHR43646">
    <property type="entry name" value="GLYCOSYLTRANSFERASE"/>
    <property type="match status" value="1"/>
</dbReference>
<name>A0A7G5EH79_9BURK</name>
<dbReference type="InterPro" id="IPR029044">
    <property type="entry name" value="Nucleotide-diphossugar_trans"/>
</dbReference>
<keyword evidence="3" id="KW-0328">Glycosyltransferase</keyword>
<feature type="domain" description="Glycosyltransferase 2-like" evidence="6">
    <location>
        <begin position="4"/>
        <end position="147"/>
    </location>
</feature>
<keyword evidence="4 7" id="KW-0808">Transferase</keyword>
<dbReference type="GO" id="GO:0005886">
    <property type="term" value="C:plasma membrane"/>
    <property type="evidence" value="ECO:0007669"/>
    <property type="project" value="UniProtKB-SubCell"/>
</dbReference>
<comment type="subcellular location">
    <subcellularLocation>
        <location evidence="1">Cell membrane</location>
    </subcellularLocation>
</comment>
<protein>
    <submittedName>
        <fullName evidence="7">Glycosyltransferase</fullName>
    </submittedName>
</protein>
<dbReference type="CDD" id="cd00761">
    <property type="entry name" value="Glyco_tranf_GTA_type"/>
    <property type="match status" value="1"/>
</dbReference>
<evidence type="ECO:0000259" key="6">
    <source>
        <dbReference type="Pfam" id="PF00535"/>
    </source>
</evidence>
<keyword evidence="2" id="KW-1003">Cell membrane</keyword>
<reference evidence="7 8" key="1">
    <citation type="journal article" date="2020" name="G3 (Bethesda)">
        <title>CeMbio - The Caenorhabditis elegans Microbiome Resource.</title>
        <authorList>
            <person name="Dirksen P."/>
            <person name="Assie A."/>
            <person name="Zimmermann J."/>
            <person name="Zhang F."/>
            <person name="Tietje A.M."/>
            <person name="Marsh S.A."/>
            <person name="Felix M.A."/>
            <person name="Shapira M."/>
            <person name="Kaleta C."/>
            <person name="Schulenburg H."/>
            <person name="Samuel B."/>
        </authorList>
    </citation>
    <scope>NUCLEOTIDE SEQUENCE [LARGE SCALE GENOMIC DNA]</scope>
    <source>
        <strain evidence="7 8">BIGb0172</strain>
    </source>
</reference>
<evidence type="ECO:0000313" key="8">
    <source>
        <dbReference type="Proteomes" id="UP000515240"/>
    </source>
</evidence>
<evidence type="ECO:0000256" key="3">
    <source>
        <dbReference type="ARBA" id="ARBA00022676"/>
    </source>
</evidence>
<evidence type="ECO:0000313" key="7">
    <source>
        <dbReference type="EMBL" id="QMV73354.1"/>
    </source>
</evidence>
<dbReference type="Gene3D" id="3.90.550.10">
    <property type="entry name" value="Spore Coat Polysaccharide Biosynthesis Protein SpsA, Chain A"/>
    <property type="match status" value="1"/>
</dbReference>
<dbReference type="SUPFAM" id="SSF53448">
    <property type="entry name" value="Nucleotide-diphospho-sugar transferases"/>
    <property type="match status" value="1"/>
</dbReference>
<dbReference type="Pfam" id="PF00535">
    <property type="entry name" value="Glycos_transf_2"/>
    <property type="match status" value="1"/>
</dbReference>
<keyword evidence="8" id="KW-1185">Reference proteome</keyword>
<dbReference type="InterPro" id="IPR001173">
    <property type="entry name" value="Glyco_trans_2-like"/>
</dbReference>
<evidence type="ECO:0000256" key="1">
    <source>
        <dbReference type="ARBA" id="ARBA00004236"/>
    </source>
</evidence>
<keyword evidence="5" id="KW-0472">Membrane</keyword>
<dbReference type="EMBL" id="CP058554">
    <property type="protein sequence ID" value="QMV73354.1"/>
    <property type="molecule type" value="Genomic_DNA"/>
</dbReference>
<evidence type="ECO:0000256" key="2">
    <source>
        <dbReference type="ARBA" id="ARBA00022475"/>
    </source>
</evidence>
<organism evidence="7 8">
    <name type="scientific">Comamonas piscis</name>
    <dbReference type="NCBI Taxonomy" id="1562974"/>
    <lineage>
        <taxon>Bacteria</taxon>
        <taxon>Pseudomonadati</taxon>
        <taxon>Pseudomonadota</taxon>
        <taxon>Betaproteobacteria</taxon>
        <taxon>Burkholderiales</taxon>
        <taxon>Comamonadaceae</taxon>
        <taxon>Comamonas</taxon>
    </lineage>
</organism>
<sequence>MIGICIPAHNEEALIESCLESVAIASLHPDLGGEEVEVVVVLDSCSDGTAAIARQWPFTTLEVEAHNVGRARAVGSRHLLQQQARWLAFTDADTCVSPNWLAAQLSLGADVVCGTVGVDSWDAHGQQAQAARQHFETTYQDRDGHRHVHGANLGLSAHCYQRAGGFDAIECGEDQALVDRLAALGVQIAWSALPRVLTSGRPYSRVAHGFAGAIRMSAASESC</sequence>
<dbReference type="KEGG" id="cpis:HS961_11220"/>